<dbReference type="InterPro" id="IPR036388">
    <property type="entry name" value="WH-like_DNA-bd_sf"/>
</dbReference>
<dbReference type="Pfam" id="PF13730">
    <property type="entry name" value="HTH_36"/>
    <property type="match status" value="1"/>
</dbReference>
<feature type="compositionally biased region" description="Polar residues" evidence="1">
    <location>
        <begin position="116"/>
        <end position="135"/>
    </location>
</feature>
<evidence type="ECO:0000256" key="1">
    <source>
        <dbReference type="SAM" id="MobiDB-lite"/>
    </source>
</evidence>
<gene>
    <name evidence="2" type="ORF">BCAMP_01025</name>
</gene>
<sequence>MAEKKELNGVLSEGFGFAPKQVFKDDRLSIEAKAIYGFIASYAGAGATAYPSVSYICAKLKIGEKRFYKYRKELVACGYLKVSKRFNNNRNKSNMYEIVLGNILLADVEKKEEDNSQNQTDSNDIDNGQFDSGQSDPGHFEHSQNRGTNSNSINSNSINNNSNKKEKRKKKSVNKFTNDSSELQSAELLLTMIRKINPKYKKP</sequence>
<dbReference type="Proteomes" id="UP000019243">
    <property type="component" value="Unassembled WGS sequence"/>
</dbReference>
<dbReference type="AlphaFoldDB" id="W7CYX1"/>
<accession>W7CYX1</accession>
<evidence type="ECO:0000313" key="3">
    <source>
        <dbReference type="Proteomes" id="UP000019243"/>
    </source>
</evidence>
<feature type="region of interest" description="Disordered" evidence="1">
    <location>
        <begin position="110"/>
        <end position="181"/>
    </location>
</feature>
<evidence type="ECO:0000313" key="2">
    <source>
        <dbReference type="EMBL" id="EUJ41950.1"/>
    </source>
</evidence>
<reference evidence="2 3" key="1">
    <citation type="submission" date="2012-12" db="EMBL/GenBank/DDBJ databases">
        <title>Novel taxa of Listeriaceae from agricultural environments in the United States.</title>
        <authorList>
            <person name="den Bakker H.C."/>
            <person name="Allred A."/>
            <person name="Warchocki S."/>
            <person name="Wright E.M."/>
            <person name="Burrell A."/>
            <person name="Nightingale K.K."/>
            <person name="Kephart D."/>
            <person name="Wiedmann M."/>
        </authorList>
    </citation>
    <scope>NUCLEOTIDE SEQUENCE [LARGE SCALE GENOMIC DNA]</scope>
    <source>
        <strain evidence="2 3">FSL F6-1037</strain>
    </source>
</reference>
<keyword evidence="3" id="KW-1185">Reference proteome</keyword>
<organism evidence="2 3">
    <name type="scientific">Brochothrix campestris FSL F6-1037</name>
    <dbReference type="NCBI Taxonomy" id="1265861"/>
    <lineage>
        <taxon>Bacteria</taxon>
        <taxon>Bacillati</taxon>
        <taxon>Bacillota</taxon>
        <taxon>Bacilli</taxon>
        <taxon>Bacillales</taxon>
        <taxon>Listeriaceae</taxon>
        <taxon>Brochothrix</taxon>
    </lineage>
</organism>
<dbReference type="OrthoDB" id="3199595at2"/>
<protein>
    <recommendedName>
        <fullName evidence="4">Helix-turn-helix domain-containing protein</fullName>
    </recommendedName>
</protein>
<dbReference type="Gene3D" id="1.10.10.10">
    <property type="entry name" value="Winged helix-like DNA-binding domain superfamily/Winged helix DNA-binding domain"/>
    <property type="match status" value="1"/>
</dbReference>
<comment type="caution">
    <text evidence="2">The sequence shown here is derived from an EMBL/GenBank/DDBJ whole genome shotgun (WGS) entry which is preliminary data.</text>
</comment>
<name>W7CYX1_9LIST</name>
<feature type="compositionally biased region" description="Low complexity" evidence="1">
    <location>
        <begin position="149"/>
        <end position="162"/>
    </location>
</feature>
<evidence type="ECO:0008006" key="4">
    <source>
        <dbReference type="Google" id="ProtNLM"/>
    </source>
</evidence>
<dbReference type="EMBL" id="AODH01000004">
    <property type="protein sequence ID" value="EUJ41950.1"/>
    <property type="molecule type" value="Genomic_DNA"/>
</dbReference>
<proteinExistence type="predicted"/>
<dbReference type="RefSeq" id="WP_051456779.1">
    <property type="nucleotide sequence ID" value="NZ_AODH01000004.1"/>
</dbReference>
<dbReference type="STRING" id="1265861.BCAMP_01025"/>